<proteinExistence type="predicted"/>
<sequence>MKNNEVNSAYIARCQRQLKKWNAPLDGWYCDDVVDIEEENSSDGLYTCELCGCTRVRFIHVMHHDDYFEDIKVGCICAGIMEGDVLASKERERLMKNRAKRRSNFPNRKWKENRYGGFSLKYQDNWVNIQQSRFNQNHYGVSCNGKFIWKHKGRPITSFLAATYAAFDLVDPVERIYEL</sequence>
<evidence type="ECO:0000313" key="1">
    <source>
        <dbReference type="EMBL" id="SDJ63563.1"/>
    </source>
</evidence>
<keyword evidence="2" id="KW-1185">Reference proteome</keyword>
<protein>
    <submittedName>
        <fullName evidence="1">Uncharacterized protein</fullName>
    </submittedName>
</protein>
<accession>A0A1G8VC35</accession>
<dbReference type="Proteomes" id="UP000199433">
    <property type="component" value="Unassembled WGS sequence"/>
</dbReference>
<organism evidence="1 2">
    <name type="scientific">Alkalibacterium thalassium</name>
    <dbReference type="NCBI Taxonomy" id="426701"/>
    <lineage>
        <taxon>Bacteria</taxon>
        <taxon>Bacillati</taxon>
        <taxon>Bacillota</taxon>
        <taxon>Bacilli</taxon>
        <taxon>Lactobacillales</taxon>
        <taxon>Carnobacteriaceae</taxon>
        <taxon>Alkalibacterium</taxon>
    </lineage>
</organism>
<name>A0A1G8VC35_9LACT</name>
<reference evidence="2" key="1">
    <citation type="submission" date="2016-10" db="EMBL/GenBank/DDBJ databases">
        <authorList>
            <person name="Varghese N."/>
            <person name="Submissions S."/>
        </authorList>
    </citation>
    <scope>NUCLEOTIDE SEQUENCE [LARGE SCALE GENOMIC DNA]</scope>
    <source>
        <strain evidence="2">DSM 19181</strain>
    </source>
</reference>
<dbReference type="OrthoDB" id="5514485at2"/>
<dbReference type="AlphaFoldDB" id="A0A1G8VC35"/>
<evidence type="ECO:0000313" key="2">
    <source>
        <dbReference type="Proteomes" id="UP000199433"/>
    </source>
</evidence>
<dbReference type="EMBL" id="FNFK01000001">
    <property type="protein sequence ID" value="SDJ63563.1"/>
    <property type="molecule type" value="Genomic_DNA"/>
</dbReference>
<dbReference type="RefSeq" id="WP_091264193.1">
    <property type="nucleotide sequence ID" value="NZ_FNFK01000001.1"/>
</dbReference>
<dbReference type="STRING" id="426701.SAMN04488098_1001120"/>
<gene>
    <name evidence="1" type="ORF">SAMN04488098_1001120</name>
</gene>